<name>A0A8C0IEM4_BUBBB</name>
<reference evidence="1" key="1">
    <citation type="submission" date="2025-08" db="UniProtKB">
        <authorList>
            <consortium name="Ensembl"/>
        </authorList>
    </citation>
    <scope>IDENTIFICATION</scope>
</reference>
<dbReference type="Ensembl" id="ENSBOBT00000014743.1">
    <property type="protein sequence ID" value="ENSBOBP00000014407.1"/>
    <property type="gene ID" value="ENSBOBG00000009052.1"/>
</dbReference>
<organism evidence="1 2">
    <name type="scientific">Bubo bubo</name>
    <name type="common">Eurasian eagle-owl</name>
    <name type="synonym">Strix bubo</name>
    <dbReference type="NCBI Taxonomy" id="30461"/>
    <lineage>
        <taxon>Eukaryota</taxon>
        <taxon>Metazoa</taxon>
        <taxon>Chordata</taxon>
        <taxon>Craniata</taxon>
        <taxon>Vertebrata</taxon>
        <taxon>Euteleostomi</taxon>
        <taxon>Archelosauria</taxon>
        <taxon>Archosauria</taxon>
        <taxon>Dinosauria</taxon>
        <taxon>Saurischia</taxon>
        <taxon>Theropoda</taxon>
        <taxon>Coelurosauria</taxon>
        <taxon>Aves</taxon>
        <taxon>Neognathae</taxon>
        <taxon>Neoaves</taxon>
        <taxon>Telluraves</taxon>
        <taxon>Strigiformes</taxon>
        <taxon>Strigidae</taxon>
        <taxon>Bubo</taxon>
    </lineage>
</organism>
<evidence type="ECO:0000313" key="2">
    <source>
        <dbReference type="Proteomes" id="UP000694567"/>
    </source>
</evidence>
<protein>
    <submittedName>
        <fullName evidence="1">Uncharacterized protein</fullName>
    </submittedName>
</protein>
<keyword evidence="2" id="KW-1185">Reference proteome</keyword>
<evidence type="ECO:0000313" key="1">
    <source>
        <dbReference type="Ensembl" id="ENSBOBP00000014407.1"/>
    </source>
</evidence>
<accession>A0A8C0IEM4</accession>
<dbReference type="Proteomes" id="UP000694567">
    <property type="component" value="Unplaced"/>
</dbReference>
<dbReference type="AlphaFoldDB" id="A0A8C0IEM4"/>
<reference evidence="1" key="2">
    <citation type="submission" date="2025-09" db="UniProtKB">
        <authorList>
            <consortium name="Ensembl"/>
        </authorList>
    </citation>
    <scope>IDENTIFICATION</scope>
</reference>
<proteinExistence type="predicted"/>
<sequence>MRGKRLQSVCNRCCFPLKVENIFKTIKRVILRQVAPQRPPGLGMSQGGREEGTVICTHSPTHKRLGLWIQPVSATRGTST</sequence>